<keyword evidence="3 6" id="KW-1133">Transmembrane helix</keyword>
<evidence type="ECO:0000256" key="5">
    <source>
        <dbReference type="SAM" id="MobiDB-lite"/>
    </source>
</evidence>
<dbReference type="eggNOG" id="ENOG502S4DA">
    <property type="taxonomic scope" value="Eukaryota"/>
</dbReference>
<keyword evidence="1" id="KW-1003">Cell membrane</keyword>
<dbReference type="PANTHER" id="PTHR36116:SF1">
    <property type="entry name" value="UPF0060 MEMBRANE PROTEIN YNFA"/>
    <property type="match status" value="1"/>
</dbReference>
<evidence type="ECO:0000256" key="1">
    <source>
        <dbReference type="ARBA" id="ARBA00022475"/>
    </source>
</evidence>
<evidence type="ECO:0000256" key="6">
    <source>
        <dbReference type="SAM" id="Phobius"/>
    </source>
</evidence>
<protein>
    <submittedName>
        <fullName evidence="7">UPF0060-domain-containing protein</fullName>
    </submittedName>
</protein>
<dbReference type="Pfam" id="PF02694">
    <property type="entry name" value="UPF0060"/>
    <property type="match status" value="1"/>
</dbReference>
<organism evidence="7 8">
    <name type="scientific">Coccomyxa subellipsoidea (strain C-169)</name>
    <name type="common">Green microalga</name>
    <dbReference type="NCBI Taxonomy" id="574566"/>
    <lineage>
        <taxon>Eukaryota</taxon>
        <taxon>Viridiplantae</taxon>
        <taxon>Chlorophyta</taxon>
        <taxon>core chlorophytes</taxon>
        <taxon>Trebouxiophyceae</taxon>
        <taxon>Trebouxiophyceae incertae sedis</taxon>
        <taxon>Coccomyxaceae</taxon>
        <taxon>Coccomyxa</taxon>
        <taxon>Coccomyxa subellipsoidea</taxon>
    </lineage>
</organism>
<dbReference type="AlphaFoldDB" id="I0YX85"/>
<dbReference type="GeneID" id="17040992"/>
<dbReference type="GO" id="GO:0005886">
    <property type="term" value="C:plasma membrane"/>
    <property type="evidence" value="ECO:0007669"/>
    <property type="project" value="TreeGrafter"/>
</dbReference>
<dbReference type="PANTHER" id="PTHR36116">
    <property type="entry name" value="UPF0060 MEMBRANE PROTEIN YNFA"/>
    <property type="match status" value="1"/>
</dbReference>
<dbReference type="KEGG" id="csl:COCSUDRAFT_29053"/>
<evidence type="ECO:0000256" key="2">
    <source>
        <dbReference type="ARBA" id="ARBA00022692"/>
    </source>
</evidence>
<comment type="caution">
    <text evidence="7">The sequence shown here is derived from an EMBL/GenBank/DDBJ whole genome shotgun (WGS) entry which is preliminary data.</text>
</comment>
<feature type="transmembrane region" description="Helical" evidence="6">
    <location>
        <begin position="80"/>
        <end position="96"/>
    </location>
</feature>
<proteinExistence type="predicted"/>
<dbReference type="EMBL" id="AGSI01000008">
    <property type="protein sequence ID" value="EIE23004.1"/>
    <property type="molecule type" value="Genomic_DNA"/>
</dbReference>
<feature type="transmembrane region" description="Helical" evidence="6">
    <location>
        <begin position="108"/>
        <end position="125"/>
    </location>
</feature>
<feature type="region of interest" description="Disordered" evidence="5">
    <location>
        <begin position="1"/>
        <end position="36"/>
    </location>
</feature>
<accession>I0YX85</accession>
<dbReference type="InterPro" id="IPR037185">
    <property type="entry name" value="EmrE-like"/>
</dbReference>
<dbReference type="OrthoDB" id="65622at2759"/>
<keyword evidence="4 6" id="KW-0472">Membrane</keyword>
<feature type="region of interest" description="Disordered" evidence="5">
    <location>
        <begin position="166"/>
        <end position="186"/>
    </location>
</feature>
<name>I0YX85_COCSC</name>
<feature type="transmembrane region" description="Helical" evidence="6">
    <location>
        <begin position="49"/>
        <end position="74"/>
    </location>
</feature>
<evidence type="ECO:0000256" key="3">
    <source>
        <dbReference type="ARBA" id="ARBA00022989"/>
    </source>
</evidence>
<feature type="transmembrane region" description="Helical" evidence="6">
    <location>
        <begin position="137"/>
        <end position="154"/>
    </location>
</feature>
<sequence>MSGAENASRPDNETTESSVVQIERDPTSSGGLPTQPAVPEKTFWTPQKILFSIAVFVLSGFAEIGGGWLVFQAIRTGKPFWWGILGSLILIIYGIIPTLQPISNFGRVFAVYGGFFIVMSYGWGWLLSSEHPDKGDFVGGGIAIFGVLVAWFWPRKAQIQVTPSANSVPQGNLESQQPSGSQQLVS</sequence>
<keyword evidence="2 6" id="KW-0812">Transmembrane</keyword>
<dbReference type="SUPFAM" id="SSF103481">
    <property type="entry name" value="Multidrug resistance efflux transporter EmrE"/>
    <property type="match status" value="1"/>
</dbReference>
<dbReference type="Proteomes" id="UP000007264">
    <property type="component" value="Unassembled WGS sequence"/>
</dbReference>
<gene>
    <name evidence="7" type="ORF">COCSUDRAFT_29053</name>
</gene>
<keyword evidence="8" id="KW-1185">Reference proteome</keyword>
<evidence type="ECO:0000256" key="4">
    <source>
        <dbReference type="ARBA" id="ARBA00023136"/>
    </source>
</evidence>
<dbReference type="RefSeq" id="XP_005647548.1">
    <property type="nucleotide sequence ID" value="XM_005647491.1"/>
</dbReference>
<evidence type="ECO:0000313" key="8">
    <source>
        <dbReference type="Proteomes" id="UP000007264"/>
    </source>
</evidence>
<reference evidence="7 8" key="1">
    <citation type="journal article" date="2012" name="Genome Biol.">
        <title>The genome of the polar eukaryotic microalga coccomyxa subellipsoidea reveals traits of cold adaptation.</title>
        <authorList>
            <person name="Blanc G."/>
            <person name="Agarkova I."/>
            <person name="Grimwood J."/>
            <person name="Kuo A."/>
            <person name="Brueggeman A."/>
            <person name="Dunigan D."/>
            <person name="Gurnon J."/>
            <person name="Ladunga I."/>
            <person name="Lindquist E."/>
            <person name="Lucas S."/>
            <person name="Pangilinan J."/>
            <person name="Proschold T."/>
            <person name="Salamov A."/>
            <person name="Schmutz J."/>
            <person name="Weeks D."/>
            <person name="Yamada T."/>
            <person name="Claverie J.M."/>
            <person name="Grigoriev I."/>
            <person name="Van Etten J."/>
            <person name="Lomsadze A."/>
            <person name="Borodovsky M."/>
        </authorList>
    </citation>
    <scope>NUCLEOTIDE SEQUENCE [LARGE SCALE GENOMIC DNA]</scope>
    <source>
        <strain evidence="7 8">C-169</strain>
    </source>
</reference>
<evidence type="ECO:0000313" key="7">
    <source>
        <dbReference type="EMBL" id="EIE23004.1"/>
    </source>
</evidence>
<dbReference type="InterPro" id="IPR003844">
    <property type="entry name" value="UPF0060"/>
</dbReference>